<organism evidence="1 2">
    <name type="scientific">Datura stramonium</name>
    <name type="common">Jimsonweed</name>
    <name type="synonym">Common thornapple</name>
    <dbReference type="NCBI Taxonomy" id="4076"/>
    <lineage>
        <taxon>Eukaryota</taxon>
        <taxon>Viridiplantae</taxon>
        <taxon>Streptophyta</taxon>
        <taxon>Embryophyta</taxon>
        <taxon>Tracheophyta</taxon>
        <taxon>Spermatophyta</taxon>
        <taxon>Magnoliopsida</taxon>
        <taxon>eudicotyledons</taxon>
        <taxon>Gunneridae</taxon>
        <taxon>Pentapetalae</taxon>
        <taxon>asterids</taxon>
        <taxon>lamiids</taxon>
        <taxon>Solanales</taxon>
        <taxon>Solanaceae</taxon>
        <taxon>Solanoideae</taxon>
        <taxon>Datureae</taxon>
        <taxon>Datura</taxon>
    </lineage>
</organism>
<keyword evidence="2" id="KW-1185">Reference proteome</keyword>
<sequence length="104" mass="11231">MARREALVFLGDGRHIIALLQRDGRRAASLSPRDKACNVVLDAEVAGGDVQGQHGETSGQDVTMVSTGWHIVARGSSTLAQSMAWRARELEHGQARGTGVPRQW</sequence>
<comment type="caution">
    <text evidence="1">The sequence shown here is derived from an EMBL/GenBank/DDBJ whole genome shotgun (WGS) entry which is preliminary data.</text>
</comment>
<evidence type="ECO:0000313" key="1">
    <source>
        <dbReference type="EMBL" id="MCD9558509.1"/>
    </source>
</evidence>
<protein>
    <submittedName>
        <fullName evidence="1">Uncharacterized protein</fullName>
    </submittedName>
</protein>
<reference evidence="1 2" key="1">
    <citation type="journal article" date="2021" name="BMC Genomics">
        <title>Datura genome reveals duplications of psychoactive alkaloid biosynthetic genes and high mutation rate following tissue culture.</title>
        <authorList>
            <person name="Rajewski A."/>
            <person name="Carter-House D."/>
            <person name="Stajich J."/>
            <person name="Litt A."/>
        </authorList>
    </citation>
    <scope>NUCLEOTIDE SEQUENCE [LARGE SCALE GENOMIC DNA]</scope>
    <source>
        <strain evidence="1">AR-01</strain>
    </source>
</reference>
<proteinExistence type="predicted"/>
<dbReference type="EMBL" id="JACEIK010002021">
    <property type="protein sequence ID" value="MCD9558509.1"/>
    <property type="molecule type" value="Genomic_DNA"/>
</dbReference>
<gene>
    <name evidence="1" type="ORF">HAX54_015907</name>
</gene>
<dbReference type="Proteomes" id="UP000823775">
    <property type="component" value="Unassembled WGS sequence"/>
</dbReference>
<accession>A0ABS8UI58</accession>
<name>A0ABS8UI58_DATST</name>
<evidence type="ECO:0000313" key="2">
    <source>
        <dbReference type="Proteomes" id="UP000823775"/>
    </source>
</evidence>